<dbReference type="InterPro" id="IPR012795">
    <property type="entry name" value="tRNA_Ile_lys_synt_N"/>
</dbReference>
<dbReference type="Gene3D" id="1.20.59.20">
    <property type="match status" value="1"/>
</dbReference>
<keyword evidence="6 8" id="KW-0067">ATP-binding</keyword>
<comment type="function">
    <text evidence="8">Ligates lysine onto the cytidine present at position 34 of the AUA codon-specific tRNA(Ile) that contains the anticodon CAU, in an ATP-dependent manner. Cytidine is converted to lysidine, thus changing the amino acid specificity of the tRNA from methionine to isoleucine.</text>
</comment>
<evidence type="ECO:0000256" key="6">
    <source>
        <dbReference type="ARBA" id="ARBA00022840"/>
    </source>
</evidence>
<comment type="caution">
    <text evidence="10">The sequence shown here is derived from an EMBL/GenBank/DDBJ whole genome shotgun (WGS) entry which is preliminary data.</text>
</comment>
<dbReference type="PANTHER" id="PTHR43033">
    <property type="entry name" value="TRNA(ILE)-LYSIDINE SYNTHASE-RELATED"/>
    <property type="match status" value="1"/>
</dbReference>
<dbReference type="NCBIfam" id="TIGR02433">
    <property type="entry name" value="lysidine_TilS_C"/>
    <property type="match status" value="1"/>
</dbReference>
<evidence type="ECO:0000256" key="1">
    <source>
        <dbReference type="ARBA" id="ARBA00004496"/>
    </source>
</evidence>
<evidence type="ECO:0000256" key="7">
    <source>
        <dbReference type="ARBA" id="ARBA00048539"/>
    </source>
</evidence>
<evidence type="ECO:0000313" key="11">
    <source>
        <dbReference type="Proteomes" id="UP001501479"/>
    </source>
</evidence>
<dbReference type="SUPFAM" id="SSF52402">
    <property type="entry name" value="Adenine nucleotide alpha hydrolases-like"/>
    <property type="match status" value="1"/>
</dbReference>
<dbReference type="CDD" id="cd01992">
    <property type="entry name" value="TilS_N"/>
    <property type="match status" value="1"/>
</dbReference>
<dbReference type="Pfam" id="PF09179">
    <property type="entry name" value="TilS"/>
    <property type="match status" value="1"/>
</dbReference>
<comment type="similarity">
    <text evidence="8">Belongs to the tRNA(Ile)-lysidine synthase family.</text>
</comment>
<keyword evidence="2 8" id="KW-0963">Cytoplasm</keyword>
<dbReference type="EC" id="6.3.4.19" evidence="8"/>
<dbReference type="Gene3D" id="3.40.50.620">
    <property type="entry name" value="HUPs"/>
    <property type="match status" value="1"/>
</dbReference>
<dbReference type="InterPro" id="IPR012796">
    <property type="entry name" value="Lysidine-tRNA-synth_C"/>
</dbReference>
<dbReference type="Pfam" id="PF01171">
    <property type="entry name" value="ATP_bind_3"/>
    <property type="match status" value="1"/>
</dbReference>
<comment type="subcellular location">
    <subcellularLocation>
        <location evidence="1 8">Cytoplasm</location>
    </subcellularLocation>
</comment>
<dbReference type="Proteomes" id="UP001501479">
    <property type="component" value="Unassembled WGS sequence"/>
</dbReference>
<dbReference type="InterPro" id="IPR011063">
    <property type="entry name" value="TilS/TtcA_N"/>
</dbReference>
<organism evidence="10 11">
    <name type="scientific">Oceanisphaera sediminis</name>
    <dbReference type="NCBI Taxonomy" id="981381"/>
    <lineage>
        <taxon>Bacteria</taxon>
        <taxon>Pseudomonadati</taxon>
        <taxon>Pseudomonadota</taxon>
        <taxon>Gammaproteobacteria</taxon>
        <taxon>Aeromonadales</taxon>
        <taxon>Aeromonadaceae</taxon>
        <taxon>Oceanisphaera</taxon>
    </lineage>
</organism>
<dbReference type="PANTHER" id="PTHR43033:SF1">
    <property type="entry name" value="TRNA(ILE)-LYSIDINE SYNTHASE-RELATED"/>
    <property type="match status" value="1"/>
</dbReference>
<evidence type="ECO:0000256" key="2">
    <source>
        <dbReference type="ARBA" id="ARBA00022490"/>
    </source>
</evidence>
<dbReference type="EMBL" id="BAABDS010000015">
    <property type="protein sequence ID" value="GAA3706676.1"/>
    <property type="molecule type" value="Genomic_DNA"/>
</dbReference>
<dbReference type="SUPFAM" id="SSF56037">
    <property type="entry name" value="PheT/TilS domain"/>
    <property type="match status" value="1"/>
</dbReference>
<dbReference type="SMART" id="SM00977">
    <property type="entry name" value="TilS_C"/>
    <property type="match status" value="1"/>
</dbReference>
<dbReference type="Pfam" id="PF11734">
    <property type="entry name" value="TilS_C"/>
    <property type="match status" value="1"/>
</dbReference>
<sequence length="439" mass="48215">MDLYAEFCRHTADLTPDLTPDTGLLVAFSGGLDSTVLLALAARLAREQGRAVRALHIAHGLQAAAEDWPAHCAQVAASFGIICQTVRVQVALGPRVSLEAAARDARYAALAEAMQPGEILLTGHHLDDQAETLLLALKRGAGVAGLSAMPMRKSFGPGQQWRPLLACSRQQLEAFAREQGLHWVEDPSNADDDFDRNFLRNRILPPLLQQWPSFNRTLARSAELCAEQVELALELAEQDLPGLLNPAGGLSITGLQSLSRARRNNVLRHWLQRHHIHSSRSQLQAIWQELALARADAVPEVRLGQACIRRYQGSLYLPNEQAQPKPLASLNAGEWLHCGAGRLRLSPVTAGADLIANLDPEQLHIAFQLPGLRARPAGRSGSRPLKKLWQEYGIPPWQRPNIPLLMQGSELVAAIGLFVCKDYTPNPEQAGWQLEWEAE</sequence>
<accession>A0ABP7DJU6</accession>
<comment type="domain">
    <text evidence="8">The N-terminal region contains the highly conserved SGGXDS motif, predicted to be a P-loop motif involved in ATP binding.</text>
</comment>
<dbReference type="InterPro" id="IPR015262">
    <property type="entry name" value="tRNA_Ile_lys_synt_subst-bd"/>
</dbReference>
<reference evidence="11" key="1">
    <citation type="journal article" date="2019" name="Int. J. Syst. Evol. Microbiol.">
        <title>The Global Catalogue of Microorganisms (GCM) 10K type strain sequencing project: providing services to taxonomists for standard genome sequencing and annotation.</title>
        <authorList>
            <consortium name="The Broad Institute Genomics Platform"/>
            <consortium name="The Broad Institute Genome Sequencing Center for Infectious Disease"/>
            <person name="Wu L."/>
            <person name="Ma J."/>
        </authorList>
    </citation>
    <scope>NUCLEOTIDE SEQUENCE [LARGE SCALE GENOMIC DNA]</scope>
    <source>
        <strain evidence="11">JCM 17329</strain>
    </source>
</reference>
<feature type="binding site" evidence="8">
    <location>
        <begin position="29"/>
        <end position="34"/>
    </location>
    <ligand>
        <name>ATP</name>
        <dbReference type="ChEBI" id="CHEBI:30616"/>
    </ligand>
</feature>
<evidence type="ECO:0000256" key="4">
    <source>
        <dbReference type="ARBA" id="ARBA00022694"/>
    </source>
</evidence>
<dbReference type="InterPro" id="IPR012094">
    <property type="entry name" value="tRNA_Ile_lys_synt"/>
</dbReference>
<dbReference type="HAMAP" id="MF_01161">
    <property type="entry name" value="tRNA_Ile_lys_synt"/>
    <property type="match status" value="1"/>
</dbReference>
<keyword evidence="4 8" id="KW-0819">tRNA processing</keyword>
<evidence type="ECO:0000256" key="3">
    <source>
        <dbReference type="ARBA" id="ARBA00022598"/>
    </source>
</evidence>
<evidence type="ECO:0000259" key="9">
    <source>
        <dbReference type="SMART" id="SM00977"/>
    </source>
</evidence>
<dbReference type="InterPro" id="IPR014729">
    <property type="entry name" value="Rossmann-like_a/b/a_fold"/>
</dbReference>
<keyword evidence="5 8" id="KW-0547">Nucleotide-binding</keyword>
<protein>
    <recommendedName>
        <fullName evidence="8">tRNA(Ile)-lysidine synthase</fullName>
        <ecNumber evidence="8">6.3.4.19</ecNumber>
    </recommendedName>
    <alternativeName>
        <fullName evidence="8">tRNA(Ile)-2-lysyl-cytidine synthase</fullName>
    </alternativeName>
    <alternativeName>
        <fullName evidence="8">tRNA(Ile)-lysidine synthetase</fullName>
    </alternativeName>
</protein>
<dbReference type="SUPFAM" id="SSF82829">
    <property type="entry name" value="MesJ substrate recognition domain-like"/>
    <property type="match status" value="1"/>
</dbReference>
<keyword evidence="11" id="KW-1185">Reference proteome</keyword>
<evidence type="ECO:0000313" key="10">
    <source>
        <dbReference type="EMBL" id="GAA3706676.1"/>
    </source>
</evidence>
<name>A0ABP7DJU6_9GAMM</name>
<proteinExistence type="inferred from homology"/>
<comment type="catalytic activity">
    <reaction evidence="7 8">
        <text>cytidine(34) in tRNA(Ile2) + L-lysine + ATP = lysidine(34) in tRNA(Ile2) + AMP + diphosphate + H(+)</text>
        <dbReference type="Rhea" id="RHEA:43744"/>
        <dbReference type="Rhea" id="RHEA-COMP:10625"/>
        <dbReference type="Rhea" id="RHEA-COMP:10670"/>
        <dbReference type="ChEBI" id="CHEBI:15378"/>
        <dbReference type="ChEBI" id="CHEBI:30616"/>
        <dbReference type="ChEBI" id="CHEBI:32551"/>
        <dbReference type="ChEBI" id="CHEBI:33019"/>
        <dbReference type="ChEBI" id="CHEBI:82748"/>
        <dbReference type="ChEBI" id="CHEBI:83665"/>
        <dbReference type="ChEBI" id="CHEBI:456215"/>
        <dbReference type="EC" id="6.3.4.19"/>
    </reaction>
</comment>
<keyword evidence="3 8" id="KW-0436">Ligase</keyword>
<evidence type="ECO:0000256" key="8">
    <source>
        <dbReference type="HAMAP-Rule" id="MF_01161"/>
    </source>
</evidence>
<dbReference type="NCBIfam" id="TIGR02432">
    <property type="entry name" value="lysidine_TilS_N"/>
    <property type="match status" value="1"/>
</dbReference>
<gene>
    <name evidence="8 10" type="primary">tilS</name>
    <name evidence="10" type="ORF">GCM10022421_12190</name>
</gene>
<evidence type="ECO:0000256" key="5">
    <source>
        <dbReference type="ARBA" id="ARBA00022741"/>
    </source>
</evidence>
<feature type="domain" description="Lysidine-tRNA(Ile) synthetase C-terminal" evidence="9">
    <location>
        <begin position="363"/>
        <end position="436"/>
    </location>
</feature>
<dbReference type="RefSeq" id="WP_344963384.1">
    <property type="nucleotide sequence ID" value="NZ_BAABDS010000015.1"/>
</dbReference>